<evidence type="ECO:0000259" key="1">
    <source>
        <dbReference type="Pfam" id="PF00646"/>
    </source>
</evidence>
<name>A0AAD5BYW0_AMBAR</name>
<accession>A0AAD5BYW0</accession>
<dbReference type="SUPFAM" id="SSF81383">
    <property type="entry name" value="F-box domain"/>
    <property type="match status" value="1"/>
</dbReference>
<dbReference type="InterPro" id="IPR036047">
    <property type="entry name" value="F-box-like_dom_sf"/>
</dbReference>
<comment type="caution">
    <text evidence="2">The sequence shown here is derived from an EMBL/GenBank/DDBJ whole genome shotgun (WGS) entry which is preliminary data.</text>
</comment>
<feature type="domain" description="F-box" evidence="1">
    <location>
        <begin position="8"/>
        <end position="41"/>
    </location>
</feature>
<gene>
    <name evidence="2" type="ORF">M8C21_028001</name>
</gene>
<sequence>MAAAIDAISEDVLRNIIARLPATSFASAACVSRSFNLVCERFLCRPKLASACSFIPSLQVVNKVLSEPIRPHFAIASVIGYYCYEDGLEVAHQLITRALGTHVPVITDRPSGVIGTDAFSDDFQEDESDAIMLLVGYLPGLKVATIPLLKQIQEPETVMIDEFVTDIREFSTSVSRCNSPAAIIMLSNYYKGIKDVTEKLDHAMSPKTVIVGNTSCRFRFTNDGRFGTSAAVALVFAVDRNKPPGNIKIYIFGYIYKHWFIKKTQKSTSNC</sequence>
<evidence type="ECO:0000313" key="3">
    <source>
        <dbReference type="Proteomes" id="UP001206925"/>
    </source>
</evidence>
<proteinExistence type="predicted"/>
<reference evidence="2" key="1">
    <citation type="submission" date="2022-06" db="EMBL/GenBank/DDBJ databases">
        <title>Uncovering the hologenomic basis of an extraordinary plant invasion.</title>
        <authorList>
            <person name="Bieker V.C."/>
            <person name="Martin M.D."/>
            <person name="Gilbert T."/>
            <person name="Hodgins K."/>
            <person name="Battlay P."/>
            <person name="Petersen B."/>
            <person name="Wilson J."/>
        </authorList>
    </citation>
    <scope>NUCLEOTIDE SEQUENCE</scope>
    <source>
        <strain evidence="2">AA19_3_7</strain>
        <tissue evidence="2">Leaf</tissue>
    </source>
</reference>
<dbReference type="PANTHER" id="PTHR14939">
    <property type="entry name" value="F-BOX ONLY PROTEIN 22"/>
    <property type="match status" value="1"/>
</dbReference>
<organism evidence="2 3">
    <name type="scientific">Ambrosia artemisiifolia</name>
    <name type="common">Common ragweed</name>
    <dbReference type="NCBI Taxonomy" id="4212"/>
    <lineage>
        <taxon>Eukaryota</taxon>
        <taxon>Viridiplantae</taxon>
        <taxon>Streptophyta</taxon>
        <taxon>Embryophyta</taxon>
        <taxon>Tracheophyta</taxon>
        <taxon>Spermatophyta</taxon>
        <taxon>Magnoliopsida</taxon>
        <taxon>eudicotyledons</taxon>
        <taxon>Gunneridae</taxon>
        <taxon>Pentapetalae</taxon>
        <taxon>asterids</taxon>
        <taxon>campanulids</taxon>
        <taxon>Asterales</taxon>
        <taxon>Asteraceae</taxon>
        <taxon>Asteroideae</taxon>
        <taxon>Heliantheae alliance</taxon>
        <taxon>Heliantheae</taxon>
        <taxon>Ambrosia</taxon>
    </lineage>
</organism>
<dbReference type="InterPro" id="IPR001810">
    <property type="entry name" value="F-box_dom"/>
</dbReference>
<evidence type="ECO:0000313" key="2">
    <source>
        <dbReference type="EMBL" id="KAI7732288.1"/>
    </source>
</evidence>
<dbReference type="EMBL" id="JAMZMK010010262">
    <property type="protein sequence ID" value="KAI7732288.1"/>
    <property type="molecule type" value="Genomic_DNA"/>
</dbReference>
<protein>
    <recommendedName>
        <fullName evidence="1">F-box domain-containing protein</fullName>
    </recommendedName>
</protein>
<dbReference type="GO" id="GO:0000209">
    <property type="term" value="P:protein polyubiquitination"/>
    <property type="evidence" value="ECO:0007669"/>
    <property type="project" value="TreeGrafter"/>
</dbReference>
<dbReference type="Pfam" id="PF00646">
    <property type="entry name" value="F-box"/>
    <property type="match status" value="1"/>
</dbReference>
<dbReference type="PANTHER" id="PTHR14939:SF5">
    <property type="entry name" value="F-BOX ONLY PROTEIN 22"/>
    <property type="match status" value="1"/>
</dbReference>
<dbReference type="AlphaFoldDB" id="A0AAD5BYW0"/>
<keyword evidence="3" id="KW-1185">Reference proteome</keyword>
<dbReference type="Proteomes" id="UP001206925">
    <property type="component" value="Unassembled WGS sequence"/>
</dbReference>
<dbReference type="GO" id="GO:0032436">
    <property type="term" value="P:positive regulation of proteasomal ubiquitin-dependent protein catabolic process"/>
    <property type="evidence" value="ECO:0007669"/>
    <property type="project" value="TreeGrafter"/>
</dbReference>